<dbReference type="GO" id="GO:0005765">
    <property type="term" value="C:lysosomal membrane"/>
    <property type="evidence" value="ECO:0007669"/>
    <property type="project" value="UniProtKB-SubCell"/>
</dbReference>
<protein>
    <submittedName>
        <fullName evidence="12">GLMPB protein</fullName>
    </submittedName>
</protein>
<name>A0A7L0ZD81_9PASS</name>
<feature type="non-terminal residue" evidence="12">
    <location>
        <position position="271"/>
    </location>
</feature>
<comment type="function">
    <text evidence="8">Required to protect lysosomal transporter MFSD1 from lysosomal proteolysis and for MFSD1 lysosomal localization.</text>
</comment>
<keyword evidence="13" id="KW-1185">Reference proteome</keyword>
<keyword evidence="4" id="KW-1133">Transmembrane helix</keyword>
<evidence type="ECO:0000256" key="1">
    <source>
        <dbReference type="ARBA" id="ARBA00010599"/>
    </source>
</evidence>
<evidence type="ECO:0000256" key="7">
    <source>
        <dbReference type="ARBA" id="ARBA00023228"/>
    </source>
</evidence>
<evidence type="ECO:0000256" key="11">
    <source>
        <dbReference type="SAM" id="MobiDB-lite"/>
    </source>
</evidence>
<dbReference type="Pfam" id="PF15065">
    <property type="entry name" value="NCU-G1"/>
    <property type="match status" value="1"/>
</dbReference>
<feature type="compositionally biased region" description="Polar residues" evidence="11">
    <location>
        <begin position="224"/>
        <end position="241"/>
    </location>
</feature>
<feature type="region of interest" description="Disordered" evidence="11">
    <location>
        <begin position="222"/>
        <end position="241"/>
    </location>
</feature>
<evidence type="ECO:0000256" key="5">
    <source>
        <dbReference type="ARBA" id="ARBA00023136"/>
    </source>
</evidence>
<sequence>LEFNPGWNGSGVNVLHVRAEGARDTLHLVWGSLGAPAVLLLASRSPHSRLRLRWPLLLSPHPAGALWLEPPGSVSYAGAVIFTKLFEEKAPGAGFFPPYDLAQFSWENSNLTLEPLALRAQLRGVPTSDPSGAFANGSLEFQIQAFRSRGRAAVPPGLPWVAGSCALHVELRGLRPRGNGSRFLLEVAALEAAGAARALRPRWDLDDEFAPGVFQTLSLVAESRPNSSESQPKGSKSHPAGSTLSFLLWRAVAYASRSPRRQDGMRCGAGG</sequence>
<dbReference type="InterPro" id="IPR029382">
    <property type="entry name" value="NCU-G1"/>
</dbReference>
<accession>A0A7L0ZD81</accession>
<dbReference type="PANTHER" id="PTHR31981">
    <property type="entry name" value="GLYCOSYLATED LYSOSOMAL MEMBRANE PROTEIN"/>
    <property type="match status" value="1"/>
</dbReference>
<evidence type="ECO:0000256" key="4">
    <source>
        <dbReference type="ARBA" id="ARBA00022989"/>
    </source>
</evidence>
<comment type="subcellular location">
    <subcellularLocation>
        <location evidence="9">Lysosome membrane</location>
        <topology evidence="9">Single-pass type I membrane protein</topology>
        <orientation evidence="9">Lumenal side</orientation>
    </subcellularLocation>
</comment>
<dbReference type="EMBL" id="VXAY01001998">
    <property type="protein sequence ID" value="NXM26934.1"/>
    <property type="molecule type" value="Genomic_DNA"/>
</dbReference>
<gene>
    <name evidence="12" type="primary">Glmpb</name>
    <name evidence="12" type="ORF">OXYCRI_R07298</name>
</gene>
<dbReference type="PANTHER" id="PTHR31981:SF1">
    <property type="entry name" value="GLYCOSYLATED LYSOSOMAL MEMBRANE PROTEIN"/>
    <property type="match status" value="1"/>
</dbReference>
<comment type="caution">
    <text evidence="12">The sequence shown here is derived from an EMBL/GenBank/DDBJ whole genome shotgun (WGS) entry which is preliminary data.</text>
</comment>
<comment type="similarity">
    <text evidence="1">Belongs to the GLMP family.</text>
</comment>
<dbReference type="Proteomes" id="UP000564466">
    <property type="component" value="Unassembled WGS sequence"/>
</dbReference>
<evidence type="ECO:0000256" key="2">
    <source>
        <dbReference type="ARBA" id="ARBA00022692"/>
    </source>
</evidence>
<dbReference type="AlphaFoldDB" id="A0A7L0ZD81"/>
<keyword evidence="2" id="KW-0812">Transmembrane</keyword>
<evidence type="ECO:0000256" key="6">
    <source>
        <dbReference type="ARBA" id="ARBA00023180"/>
    </source>
</evidence>
<evidence type="ECO:0000313" key="13">
    <source>
        <dbReference type="Proteomes" id="UP000564466"/>
    </source>
</evidence>
<evidence type="ECO:0000313" key="12">
    <source>
        <dbReference type="EMBL" id="NXM26934.1"/>
    </source>
</evidence>
<evidence type="ECO:0000256" key="10">
    <source>
        <dbReference type="ARBA" id="ARBA00044960"/>
    </source>
</evidence>
<proteinExistence type="inferred from homology"/>
<keyword evidence="3" id="KW-0732">Signal</keyword>
<comment type="subunit">
    <text evidence="10">Interacts (via lumenal domain) with lysosomal protein MFSD1; the interaction starts while both proteins are still in the endoplasmic reticulum and is required for stabilization of MFSD1 in lysosomes but has no direct effect on its targeting to lysosomes or transporter activity.</text>
</comment>
<reference evidence="12 13" key="1">
    <citation type="submission" date="2019-09" db="EMBL/GenBank/DDBJ databases">
        <title>Bird 10,000 Genomes (B10K) Project - Family phase.</title>
        <authorList>
            <person name="Zhang G."/>
        </authorList>
    </citation>
    <scope>NUCLEOTIDE SEQUENCE [LARGE SCALE GENOMIC DNA]</scope>
    <source>
        <strain evidence="12">B10K-DU-002-07</strain>
        <tissue evidence="12">Muscle</tissue>
    </source>
</reference>
<keyword evidence="6" id="KW-0325">Glycoprotein</keyword>
<evidence type="ECO:0000256" key="9">
    <source>
        <dbReference type="ARBA" id="ARBA00024189"/>
    </source>
</evidence>
<feature type="non-terminal residue" evidence="12">
    <location>
        <position position="1"/>
    </location>
</feature>
<evidence type="ECO:0000256" key="3">
    <source>
        <dbReference type="ARBA" id="ARBA00022729"/>
    </source>
</evidence>
<evidence type="ECO:0000256" key="8">
    <source>
        <dbReference type="ARBA" id="ARBA00024176"/>
    </source>
</evidence>
<organism evidence="12 13">
    <name type="scientific">Oxyruncus cristatus</name>
    <name type="common">sharpbill</name>
    <dbReference type="NCBI Taxonomy" id="114331"/>
    <lineage>
        <taxon>Eukaryota</taxon>
        <taxon>Metazoa</taxon>
        <taxon>Chordata</taxon>
        <taxon>Craniata</taxon>
        <taxon>Vertebrata</taxon>
        <taxon>Euteleostomi</taxon>
        <taxon>Archelosauria</taxon>
        <taxon>Archosauria</taxon>
        <taxon>Dinosauria</taxon>
        <taxon>Saurischia</taxon>
        <taxon>Theropoda</taxon>
        <taxon>Coelurosauria</taxon>
        <taxon>Aves</taxon>
        <taxon>Neognathae</taxon>
        <taxon>Neoaves</taxon>
        <taxon>Telluraves</taxon>
        <taxon>Australaves</taxon>
        <taxon>Passeriformes</taxon>
        <taxon>Cotingidae</taxon>
        <taxon>Oxyruncus</taxon>
    </lineage>
</organism>
<keyword evidence="7" id="KW-0458">Lysosome</keyword>
<keyword evidence="5" id="KW-0472">Membrane</keyword>